<organism evidence="7 8">
    <name type="scientific">Sphingomonas endophytica</name>
    <dbReference type="NCBI Taxonomy" id="869719"/>
    <lineage>
        <taxon>Bacteria</taxon>
        <taxon>Pseudomonadati</taxon>
        <taxon>Pseudomonadota</taxon>
        <taxon>Alphaproteobacteria</taxon>
        <taxon>Sphingomonadales</taxon>
        <taxon>Sphingomonadaceae</taxon>
        <taxon>Sphingomonas</taxon>
    </lineage>
</organism>
<dbReference type="InterPro" id="IPR050833">
    <property type="entry name" value="Poly_Biosynth_Transport"/>
</dbReference>
<feature type="transmembrane region" description="Helical" evidence="6">
    <location>
        <begin position="342"/>
        <end position="364"/>
    </location>
</feature>
<feature type="transmembrane region" description="Helical" evidence="6">
    <location>
        <begin position="261"/>
        <end position="281"/>
    </location>
</feature>
<feature type="transmembrane region" description="Helical" evidence="6">
    <location>
        <begin position="56"/>
        <end position="77"/>
    </location>
</feature>
<keyword evidence="5 6" id="KW-0472">Membrane</keyword>
<feature type="transmembrane region" description="Helical" evidence="6">
    <location>
        <begin position="158"/>
        <end position="177"/>
    </location>
</feature>
<gene>
    <name evidence="7" type="ORF">F4693_002219</name>
</gene>
<evidence type="ECO:0000313" key="8">
    <source>
        <dbReference type="Proteomes" id="UP000522313"/>
    </source>
</evidence>
<evidence type="ECO:0000256" key="2">
    <source>
        <dbReference type="ARBA" id="ARBA00022475"/>
    </source>
</evidence>
<protein>
    <submittedName>
        <fullName evidence="7">PST family polysaccharide transporter/antigen flippase</fullName>
    </submittedName>
</protein>
<name>A0A7X0MNJ9_9SPHN</name>
<dbReference type="InterPro" id="IPR002797">
    <property type="entry name" value="Polysacc_synth"/>
</dbReference>
<feature type="transmembrane region" description="Helical" evidence="6">
    <location>
        <begin position="183"/>
        <end position="205"/>
    </location>
</feature>
<accession>A0A7X0MNJ9</accession>
<evidence type="ECO:0000256" key="6">
    <source>
        <dbReference type="SAM" id="Phobius"/>
    </source>
</evidence>
<evidence type="ECO:0000313" key="7">
    <source>
        <dbReference type="EMBL" id="MBB6505231.1"/>
    </source>
</evidence>
<dbReference type="Proteomes" id="UP000522313">
    <property type="component" value="Unassembled WGS sequence"/>
</dbReference>
<keyword evidence="2" id="KW-1003">Cell membrane</keyword>
<reference evidence="7 8" key="1">
    <citation type="submission" date="2020-08" db="EMBL/GenBank/DDBJ databases">
        <title>The Agave Microbiome: Exploring the role of microbial communities in plant adaptations to desert environments.</title>
        <authorList>
            <person name="Partida-Martinez L.P."/>
        </authorList>
    </citation>
    <scope>NUCLEOTIDE SEQUENCE [LARGE SCALE GENOMIC DNA]</scope>
    <source>
        <strain evidence="7 8">AS3.13</strain>
    </source>
</reference>
<comment type="caution">
    <text evidence="7">The sequence shown here is derived from an EMBL/GenBank/DDBJ whole genome shotgun (WGS) entry which is preliminary data.</text>
</comment>
<evidence type="ECO:0000256" key="1">
    <source>
        <dbReference type="ARBA" id="ARBA00004651"/>
    </source>
</evidence>
<keyword evidence="4 6" id="KW-1133">Transmembrane helix</keyword>
<dbReference type="CDD" id="cd13125">
    <property type="entry name" value="MATE_like_10"/>
    <property type="match status" value="1"/>
</dbReference>
<dbReference type="RefSeq" id="WP_311770329.1">
    <property type="nucleotide sequence ID" value="NZ_JACHBT010000011.1"/>
</dbReference>
<evidence type="ECO:0000256" key="3">
    <source>
        <dbReference type="ARBA" id="ARBA00022692"/>
    </source>
</evidence>
<dbReference type="GO" id="GO:0009246">
    <property type="term" value="P:enterobacterial common antigen biosynthetic process"/>
    <property type="evidence" value="ECO:0007669"/>
    <property type="project" value="InterPro"/>
</dbReference>
<dbReference type="EMBL" id="JACHBT010000011">
    <property type="protein sequence ID" value="MBB6505231.1"/>
    <property type="molecule type" value="Genomic_DNA"/>
</dbReference>
<dbReference type="GO" id="GO:0005886">
    <property type="term" value="C:plasma membrane"/>
    <property type="evidence" value="ECO:0007669"/>
    <property type="project" value="UniProtKB-SubCell"/>
</dbReference>
<evidence type="ECO:0000256" key="5">
    <source>
        <dbReference type="ARBA" id="ARBA00023136"/>
    </source>
</evidence>
<keyword evidence="3 6" id="KW-0812">Transmembrane</keyword>
<sequence>MIRQHLHPMLFQRLAAPAAAALAHGMRMAVNLLVIKFIAVLVGPAGLGLLGNLMSVVTIMTVFAGGGIMNGITKYVAEYHSTPERFAAFLGSASLFGLTASAIVMIAALAAARPLAFVLFGHDGMAWIIPLVGVAHFLCFVGGAIVATVNGQRRPVDFAIITVAGYLGAVPVAFGLIRLGGVAGAAVALLAVAASTAIPAIIVAYNRGLLRLARPRVDGGDLRRLLRYTGITAVSAITFPVTEIIIRTQLTAHLDIGSTGIWQGLTRLSGAIMGFYTVFLATSHMPRLSAISDRRQAGTAVVKALGVVGPTFAGCAVLVYLGRSIIVPLLFSEAFQPMEKVLGWQLLGDTLRVCSYVVGFLGIAKAALKIHIAAELTQCGLYLLFTLSVLHAGYGLREVAQAYALTYGIYFAITLIALREYIRR</sequence>
<dbReference type="Pfam" id="PF01943">
    <property type="entry name" value="Polysacc_synt"/>
    <property type="match status" value="1"/>
</dbReference>
<proteinExistence type="predicted"/>
<comment type="subcellular location">
    <subcellularLocation>
        <location evidence="1">Cell membrane</location>
        <topology evidence="1">Multi-pass membrane protein</topology>
    </subcellularLocation>
</comment>
<evidence type="ECO:0000256" key="4">
    <source>
        <dbReference type="ARBA" id="ARBA00022989"/>
    </source>
</evidence>
<dbReference type="PANTHER" id="PTHR30250:SF30">
    <property type="entry name" value="LIPID III FLIPPASE"/>
    <property type="match status" value="1"/>
</dbReference>
<feature type="transmembrane region" description="Helical" evidence="6">
    <location>
        <begin position="301"/>
        <end position="322"/>
    </location>
</feature>
<feature type="transmembrane region" description="Helical" evidence="6">
    <location>
        <begin position="376"/>
        <end position="394"/>
    </location>
</feature>
<feature type="transmembrane region" description="Helical" evidence="6">
    <location>
        <begin position="225"/>
        <end position="246"/>
    </location>
</feature>
<feature type="transmembrane region" description="Helical" evidence="6">
    <location>
        <begin position="89"/>
        <end position="112"/>
    </location>
</feature>
<dbReference type="PANTHER" id="PTHR30250">
    <property type="entry name" value="PST FAMILY PREDICTED COLANIC ACID TRANSPORTER"/>
    <property type="match status" value="1"/>
</dbReference>
<dbReference type="InterPro" id="IPR044550">
    <property type="entry name" value="WzxE"/>
</dbReference>
<feature type="transmembrane region" description="Helical" evidence="6">
    <location>
        <begin position="124"/>
        <end position="146"/>
    </location>
</feature>
<feature type="transmembrane region" description="Helical" evidence="6">
    <location>
        <begin position="29"/>
        <end position="50"/>
    </location>
</feature>
<reference evidence="7 8" key="2">
    <citation type="submission" date="2020-08" db="EMBL/GenBank/DDBJ databases">
        <authorList>
            <person name="Partida-Martinez L."/>
            <person name="Huntemann M."/>
            <person name="Clum A."/>
            <person name="Wang J."/>
            <person name="Palaniappan K."/>
            <person name="Ritter S."/>
            <person name="Chen I.-M."/>
            <person name="Stamatis D."/>
            <person name="Reddy T."/>
            <person name="O'Malley R."/>
            <person name="Daum C."/>
            <person name="Shapiro N."/>
            <person name="Ivanova N."/>
            <person name="Kyrpides N."/>
            <person name="Woyke T."/>
        </authorList>
    </citation>
    <scope>NUCLEOTIDE SEQUENCE [LARGE SCALE GENOMIC DNA]</scope>
    <source>
        <strain evidence="7 8">AS3.13</strain>
    </source>
</reference>
<feature type="transmembrane region" description="Helical" evidence="6">
    <location>
        <begin position="400"/>
        <end position="418"/>
    </location>
</feature>
<dbReference type="AlphaFoldDB" id="A0A7X0MNJ9"/>